<dbReference type="WBParaSite" id="HPLM_0001456501-mRNA-1">
    <property type="protein sequence ID" value="HPLM_0001456501-mRNA-1"/>
    <property type="gene ID" value="HPLM_0001456501"/>
</dbReference>
<protein>
    <submittedName>
        <fullName evidence="3">Sema domain-containing protein</fullName>
    </submittedName>
</protein>
<dbReference type="Proteomes" id="UP000268014">
    <property type="component" value="Unassembled WGS sequence"/>
</dbReference>
<evidence type="ECO:0000313" key="2">
    <source>
        <dbReference type="Proteomes" id="UP000268014"/>
    </source>
</evidence>
<dbReference type="OrthoDB" id="8066365at2759"/>
<sequence>MSLCTNDSGDYSVFNSTFIGSTNHAEITILSPVVVPRICNDPIRCVTLLSPSNYFHGMGAVYFTTGMLVDSFHIKREVFKNSERAHNWSTPHDFFLNSYYRVR</sequence>
<dbReference type="EMBL" id="UZAF01018611">
    <property type="protein sequence ID" value="VDO53226.1"/>
    <property type="molecule type" value="Genomic_DNA"/>
</dbReference>
<reference evidence="3" key="1">
    <citation type="submission" date="2017-02" db="UniProtKB">
        <authorList>
            <consortium name="WormBaseParasite"/>
        </authorList>
    </citation>
    <scope>IDENTIFICATION</scope>
</reference>
<dbReference type="AlphaFoldDB" id="A0A0N4WSP1"/>
<evidence type="ECO:0000313" key="1">
    <source>
        <dbReference type="EMBL" id="VDO53226.1"/>
    </source>
</evidence>
<accession>A0A0N4WSP1</accession>
<evidence type="ECO:0000313" key="3">
    <source>
        <dbReference type="WBParaSite" id="HPLM_0001456501-mRNA-1"/>
    </source>
</evidence>
<gene>
    <name evidence="1" type="ORF">HPLM_LOCUS14557</name>
</gene>
<name>A0A0N4WSP1_HAEPC</name>
<reference evidence="1 2" key="2">
    <citation type="submission" date="2018-11" db="EMBL/GenBank/DDBJ databases">
        <authorList>
            <consortium name="Pathogen Informatics"/>
        </authorList>
    </citation>
    <scope>NUCLEOTIDE SEQUENCE [LARGE SCALE GENOMIC DNA]</scope>
    <source>
        <strain evidence="1 2">MHpl1</strain>
    </source>
</reference>
<organism evidence="3">
    <name type="scientific">Haemonchus placei</name>
    <name type="common">Barber's pole worm</name>
    <dbReference type="NCBI Taxonomy" id="6290"/>
    <lineage>
        <taxon>Eukaryota</taxon>
        <taxon>Metazoa</taxon>
        <taxon>Ecdysozoa</taxon>
        <taxon>Nematoda</taxon>
        <taxon>Chromadorea</taxon>
        <taxon>Rhabditida</taxon>
        <taxon>Rhabditina</taxon>
        <taxon>Rhabditomorpha</taxon>
        <taxon>Strongyloidea</taxon>
        <taxon>Trichostrongylidae</taxon>
        <taxon>Haemonchus</taxon>
    </lineage>
</organism>
<keyword evidence="2" id="KW-1185">Reference proteome</keyword>
<proteinExistence type="predicted"/>